<dbReference type="Gene3D" id="3.30.300.30">
    <property type="match status" value="1"/>
</dbReference>
<dbReference type="SUPFAM" id="SSF56801">
    <property type="entry name" value="Acetyl-CoA synthetase-like"/>
    <property type="match status" value="1"/>
</dbReference>
<name>A0A6J4R4W6_9ACTN</name>
<dbReference type="GO" id="GO:0004467">
    <property type="term" value="F:long-chain fatty acid-CoA ligase activity"/>
    <property type="evidence" value="ECO:0007669"/>
    <property type="project" value="UniProtKB-EC"/>
</dbReference>
<dbReference type="Pfam" id="PF00501">
    <property type="entry name" value="AMP-binding"/>
    <property type="match status" value="1"/>
</dbReference>
<protein>
    <submittedName>
        <fullName evidence="5">Long-chain-fatty-acid--CoA ligase</fullName>
        <ecNumber evidence="5">6.2.1.3</ecNumber>
    </submittedName>
</protein>
<feature type="domain" description="AMP-dependent synthetase/ligase" evidence="3">
    <location>
        <begin position="31"/>
        <end position="405"/>
    </location>
</feature>
<evidence type="ECO:0000313" key="5">
    <source>
        <dbReference type="EMBL" id="CAA9457390.1"/>
    </source>
</evidence>
<accession>A0A6J4R4W6</accession>
<comment type="similarity">
    <text evidence="1">Belongs to the ATP-dependent AMP-binding enzyme family.</text>
</comment>
<dbReference type="PANTHER" id="PTHR43767">
    <property type="entry name" value="LONG-CHAIN-FATTY-ACID--COA LIGASE"/>
    <property type="match status" value="1"/>
</dbReference>
<dbReference type="InterPro" id="IPR025110">
    <property type="entry name" value="AMP-bd_C"/>
</dbReference>
<dbReference type="Pfam" id="PF13193">
    <property type="entry name" value="AMP-binding_C"/>
    <property type="match status" value="1"/>
</dbReference>
<dbReference type="EMBL" id="CADCVD010000164">
    <property type="protein sequence ID" value="CAA9457390.1"/>
    <property type="molecule type" value="Genomic_DNA"/>
</dbReference>
<dbReference type="InterPro" id="IPR042099">
    <property type="entry name" value="ANL_N_sf"/>
</dbReference>
<dbReference type="EC" id="6.2.1.3" evidence="5"/>
<organism evidence="5">
    <name type="scientific">uncultured Rubrobacteraceae bacterium</name>
    <dbReference type="NCBI Taxonomy" id="349277"/>
    <lineage>
        <taxon>Bacteria</taxon>
        <taxon>Bacillati</taxon>
        <taxon>Actinomycetota</taxon>
        <taxon>Rubrobacteria</taxon>
        <taxon>Rubrobacterales</taxon>
        <taxon>Rubrobacteraceae</taxon>
        <taxon>environmental samples</taxon>
    </lineage>
</organism>
<dbReference type="PANTHER" id="PTHR43767:SF1">
    <property type="entry name" value="NONRIBOSOMAL PEPTIDE SYNTHASE PES1 (EUROFUNG)-RELATED"/>
    <property type="match status" value="1"/>
</dbReference>
<dbReference type="FunFam" id="3.40.50.12780:FF:000003">
    <property type="entry name" value="Long-chain-fatty-acid--CoA ligase FadD"/>
    <property type="match status" value="1"/>
</dbReference>
<proteinExistence type="inferred from homology"/>
<evidence type="ECO:0000256" key="1">
    <source>
        <dbReference type="ARBA" id="ARBA00006432"/>
    </source>
</evidence>
<evidence type="ECO:0000259" key="3">
    <source>
        <dbReference type="Pfam" id="PF00501"/>
    </source>
</evidence>
<evidence type="ECO:0000259" key="4">
    <source>
        <dbReference type="Pfam" id="PF13193"/>
    </source>
</evidence>
<dbReference type="InterPro" id="IPR045851">
    <property type="entry name" value="AMP-bd_C_sf"/>
</dbReference>
<dbReference type="InterPro" id="IPR050237">
    <property type="entry name" value="ATP-dep_AMP-bd_enzyme"/>
</dbReference>
<dbReference type="AlphaFoldDB" id="A0A6J4R4W6"/>
<keyword evidence="2 5" id="KW-0436">Ligase</keyword>
<dbReference type="PROSITE" id="PS00455">
    <property type="entry name" value="AMP_BINDING"/>
    <property type="match status" value="1"/>
</dbReference>
<sequence length="552" mass="61154">MFRTEKPWVHVYEGHVSPETEIFEGSLPDFFRSSVEEHRDKTAITFYGTAFDFARLEALAEKMAASLAARGVKKGDRVALMLPNCPQYVASFFATVRLGAIVTQINPMYVEREIEHILKDSGAETIIVYSDMYPRVQSVMGNTILKNVVVVDLKGEPEGLAPGHSSFGEFIAADVVPAPRVEIDPAEDVAVFQYTGGTTGVSKGAMLTHRNLVANVQQTLDLFVDDPAAFSNNQSIVAILPFFHIYGLTCVMLFGIRQGLNQLLLPRFDPQEVMDLVRDNEPVLFAGVPTMYMALNSLGIDLKEYGFDKVRTYNSGGSALPVNLKRSFEQKIGRTLFEGYGLSEASPVTHFNPPFAGESREGSIGIPLTSTDARIVDVDTGAEELPIGESGELVIKGPQVMKGYWNMPEETEDTLKDGWLYTGDVARMDEDGYFYIVDRKKDMILSGGYNVYPREIEEVLFEHEDVAEAVAIGVPDEYRGETVKAFVVKMQGSGVTEKEILAFCKERLAPYKAPKTVEFREELPKSTVGKLLRRVLVEEERAKMASSTTNPS</sequence>
<dbReference type="CDD" id="cd05936">
    <property type="entry name" value="FC-FACS_FadD_like"/>
    <property type="match status" value="1"/>
</dbReference>
<gene>
    <name evidence="5" type="ORF">AVDCRST_MAG37-3237</name>
</gene>
<dbReference type="FunFam" id="3.30.300.30:FF:000008">
    <property type="entry name" value="2,3-dihydroxybenzoate-AMP ligase"/>
    <property type="match status" value="1"/>
</dbReference>
<dbReference type="InterPro" id="IPR020845">
    <property type="entry name" value="AMP-binding_CS"/>
</dbReference>
<dbReference type="NCBIfam" id="NF004837">
    <property type="entry name" value="PRK06187.1"/>
    <property type="match status" value="1"/>
</dbReference>
<reference evidence="5" key="1">
    <citation type="submission" date="2020-02" db="EMBL/GenBank/DDBJ databases">
        <authorList>
            <person name="Meier V. D."/>
        </authorList>
    </citation>
    <scope>NUCLEOTIDE SEQUENCE</scope>
    <source>
        <strain evidence="5">AVDCRST_MAG37</strain>
    </source>
</reference>
<evidence type="ECO:0000256" key="2">
    <source>
        <dbReference type="ARBA" id="ARBA00022598"/>
    </source>
</evidence>
<feature type="domain" description="AMP-binding enzyme C-terminal" evidence="4">
    <location>
        <begin position="455"/>
        <end position="530"/>
    </location>
</feature>
<dbReference type="InterPro" id="IPR000873">
    <property type="entry name" value="AMP-dep_synth/lig_dom"/>
</dbReference>
<dbReference type="Gene3D" id="3.40.50.12780">
    <property type="entry name" value="N-terminal domain of ligase-like"/>
    <property type="match status" value="1"/>
</dbReference>